<evidence type="ECO:0000256" key="1">
    <source>
        <dbReference type="SAM" id="MobiDB-lite"/>
    </source>
</evidence>
<accession>Q2GUX8</accession>
<protein>
    <submittedName>
        <fullName evidence="2">Uncharacterized protein</fullName>
    </submittedName>
</protein>
<gene>
    <name evidence="2" type="ORF">CHGG_08226</name>
</gene>
<keyword evidence="3" id="KW-1185">Reference proteome</keyword>
<dbReference type="Proteomes" id="UP000001056">
    <property type="component" value="Unassembled WGS sequence"/>
</dbReference>
<dbReference type="GeneID" id="4393814"/>
<evidence type="ECO:0000313" key="2">
    <source>
        <dbReference type="EMBL" id="EAQ86973.1"/>
    </source>
</evidence>
<dbReference type="EMBL" id="CH408033">
    <property type="protein sequence ID" value="EAQ86973.1"/>
    <property type="molecule type" value="Genomic_DNA"/>
</dbReference>
<dbReference type="VEuPathDB" id="FungiDB:CHGG_08226"/>
<evidence type="ECO:0000313" key="3">
    <source>
        <dbReference type="Proteomes" id="UP000001056"/>
    </source>
</evidence>
<dbReference type="HOGENOM" id="CLU_2722009_0_0_1"/>
<dbReference type="InParanoid" id="Q2GUX8"/>
<feature type="region of interest" description="Disordered" evidence="1">
    <location>
        <begin position="1"/>
        <end position="72"/>
    </location>
</feature>
<reference evidence="3" key="1">
    <citation type="journal article" date="2015" name="Genome Announc.">
        <title>Draft genome sequence of the cellulolytic fungus Chaetomium globosum.</title>
        <authorList>
            <person name="Cuomo C.A."/>
            <person name="Untereiner W.A."/>
            <person name="Ma L.-J."/>
            <person name="Grabherr M."/>
            <person name="Birren B.W."/>
        </authorList>
    </citation>
    <scope>NUCLEOTIDE SEQUENCE [LARGE SCALE GENOMIC DNA]</scope>
    <source>
        <strain evidence="3">ATCC 6205 / CBS 148.51 / DSM 1962 / NBRC 6347 / NRRL 1970</strain>
    </source>
</reference>
<proteinExistence type="predicted"/>
<dbReference type="AlphaFoldDB" id="Q2GUX8"/>
<sequence length="72" mass="7582">MENGTHGPVIGSPGARPFSRQCLGGETSPRTQRREPDAACGVTPGKTDAISPGYRGQKDSVKRDTNFVPQGV</sequence>
<organism evidence="2 3">
    <name type="scientific">Chaetomium globosum (strain ATCC 6205 / CBS 148.51 / DSM 1962 / NBRC 6347 / NRRL 1970)</name>
    <name type="common">Soil fungus</name>
    <dbReference type="NCBI Taxonomy" id="306901"/>
    <lineage>
        <taxon>Eukaryota</taxon>
        <taxon>Fungi</taxon>
        <taxon>Dikarya</taxon>
        <taxon>Ascomycota</taxon>
        <taxon>Pezizomycotina</taxon>
        <taxon>Sordariomycetes</taxon>
        <taxon>Sordariomycetidae</taxon>
        <taxon>Sordariales</taxon>
        <taxon>Chaetomiaceae</taxon>
        <taxon>Chaetomium</taxon>
    </lineage>
</organism>
<dbReference type="RefSeq" id="XP_001225882.1">
    <property type="nucleotide sequence ID" value="XM_001225881.1"/>
</dbReference>
<name>Q2GUX8_CHAGB</name>
<feature type="compositionally biased region" description="Basic and acidic residues" evidence="1">
    <location>
        <begin position="56"/>
        <end position="65"/>
    </location>
</feature>